<dbReference type="SUPFAM" id="SSF46689">
    <property type="entry name" value="Homeodomain-like"/>
    <property type="match status" value="1"/>
</dbReference>
<evidence type="ECO:0000256" key="3">
    <source>
        <dbReference type="ARBA" id="ARBA00023159"/>
    </source>
</evidence>
<dbReference type="InterPro" id="IPR018060">
    <property type="entry name" value="HTH_AraC"/>
</dbReference>
<keyword evidence="4" id="KW-0804">Transcription</keyword>
<dbReference type="SMART" id="SM00342">
    <property type="entry name" value="HTH_ARAC"/>
    <property type="match status" value="1"/>
</dbReference>
<dbReference type="InterPro" id="IPR050204">
    <property type="entry name" value="AraC_XylS_family_regulators"/>
</dbReference>
<accession>C3VA25</accession>
<proteinExistence type="predicted"/>
<evidence type="ECO:0000256" key="4">
    <source>
        <dbReference type="ARBA" id="ARBA00023163"/>
    </source>
</evidence>
<evidence type="ECO:0000259" key="6">
    <source>
        <dbReference type="PROSITE" id="PS01124"/>
    </source>
</evidence>
<reference evidence="7" key="2">
    <citation type="journal article" date="2010" name="Arch. Microbiol.">
        <title>Isoeugenol monooxygenase and its putative regulatory gene are located in the eugenol metabolic gene cluster in Pseudomonas nitroreducens Jin1.</title>
        <authorList>
            <person name="Ryu J.Y."/>
            <person name="Seo J."/>
            <person name="Unno T."/>
            <person name="Ahn J.H."/>
            <person name="Yan T."/>
            <person name="Sadowsky M.J."/>
            <person name="Hur H.G."/>
        </authorList>
    </citation>
    <scope>NUCLEOTIDE SEQUENCE</scope>
    <source>
        <strain evidence="7">Jin1</strain>
    </source>
</reference>
<dbReference type="InterPro" id="IPR020449">
    <property type="entry name" value="Tscrpt_reg_AraC-type_HTH"/>
</dbReference>
<dbReference type="InterPro" id="IPR035418">
    <property type="entry name" value="AraC-bd_2"/>
</dbReference>
<feature type="domain" description="HTH araC/xylS-type" evidence="6">
    <location>
        <begin position="215"/>
        <end position="315"/>
    </location>
</feature>
<dbReference type="PANTHER" id="PTHR46796">
    <property type="entry name" value="HTH-TYPE TRANSCRIPTIONAL ACTIVATOR RHAS-RELATED"/>
    <property type="match status" value="1"/>
</dbReference>
<evidence type="ECO:0000256" key="2">
    <source>
        <dbReference type="ARBA" id="ARBA00023125"/>
    </source>
</evidence>
<keyword evidence="3" id="KW-0010">Activator</keyword>
<keyword evidence="2" id="KW-0238">DNA-binding</keyword>
<dbReference type="InterPro" id="IPR009057">
    <property type="entry name" value="Homeodomain-like_sf"/>
</dbReference>
<dbReference type="Pfam" id="PF14525">
    <property type="entry name" value="AraC_binding_2"/>
    <property type="match status" value="1"/>
</dbReference>
<name>C3VA25_PSENT</name>
<protein>
    <submittedName>
        <fullName evidence="7">Putative transcriptional regulator IemR</fullName>
    </submittedName>
</protein>
<organism evidence="7">
    <name type="scientific">Pseudomonas nitroreducens</name>
    <dbReference type="NCBI Taxonomy" id="46680"/>
    <lineage>
        <taxon>Bacteria</taxon>
        <taxon>Pseudomonadati</taxon>
        <taxon>Pseudomonadota</taxon>
        <taxon>Gammaproteobacteria</taxon>
        <taxon>Pseudomonadales</taxon>
        <taxon>Pseudomonadaceae</taxon>
        <taxon>Pseudomonas</taxon>
    </lineage>
</organism>
<sequence>MTTIRWRRMSIHSERITLADSPLHWAHTLNGSMRTHFEVQRLERGRGAYLARSRFGAGELYSAIAPSQVLRHFNDQRNANEAEHSYLIQIRSGALGVASGGRKVILANGDCSIVDSRQDFTLSSNSSTQGVVIRFPVSWLGAWVSNPEDLIARRVDAEIGWGRALSASVSNLDPLRIDDLGSNVNSIAEHVAMLISLASSAVSSEDGGVALRKMREVKRVLEQSFADANLEPESVSSQLGISKRYLHYVFAACGTTFGRELLEIRLGKAYRMLCATSGSGAVLKVAMSSGFSDSSHFSKKFKERYGVSPVSLVRQA</sequence>
<reference evidence="7" key="1">
    <citation type="submission" date="2009-03" db="EMBL/GenBank/DDBJ databases">
        <authorList>
            <person name="Ryu J.-Y."/>
            <person name="Seo J."/>
            <person name="Unno T."/>
            <person name="Ahn J.-H."/>
            <person name="Sadowsky M.J."/>
            <person name="Hur H.-G."/>
        </authorList>
    </citation>
    <scope>NUCLEOTIDE SEQUENCE</scope>
    <source>
        <strain evidence="7">Jin1</strain>
    </source>
</reference>
<evidence type="ECO:0000256" key="1">
    <source>
        <dbReference type="ARBA" id="ARBA00023015"/>
    </source>
</evidence>
<dbReference type="Pfam" id="PF12833">
    <property type="entry name" value="HTH_18"/>
    <property type="match status" value="1"/>
</dbReference>
<dbReference type="PRINTS" id="PR00032">
    <property type="entry name" value="HTHARAC"/>
</dbReference>
<keyword evidence="1" id="KW-0805">Transcription regulation</keyword>
<dbReference type="Gene3D" id="1.10.10.60">
    <property type="entry name" value="Homeodomain-like"/>
    <property type="match status" value="1"/>
</dbReference>
<comment type="function">
    <text evidence="5">Regulatory protein of the TOL plasmid xyl operons. XylS activates the xylXYZLTEGFJQKIH operon required for the degradation of toluene, m-xylene and p-xylene.</text>
</comment>
<dbReference type="PANTHER" id="PTHR46796:SF6">
    <property type="entry name" value="ARAC SUBFAMILY"/>
    <property type="match status" value="1"/>
</dbReference>
<dbReference type="GO" id="GO:0043565">
    <property type="term" value="F:sequence-specific DNA binding"/>
    <property type="evidence" value="ECO:0007669"/>
    <property type="project" value="InterPro"/>
</dbReference>
<evidence type="ECO:0000313" key="7">
    <source>
        <dbReference type="EMBL" id="ACP17972.1"/>
    </source>
</evidence>
<dbReference type="GO" id="GO:0003700">
    <property type="term" value="F:DNA-binding transcription factor activity"/>
    <property type="evidence" value="ECO:0007669"/>
    <property type="project" value="InterPro"/>
</dbReference>
<gene>
    <name evidence="7" type="primary">iemR</name>
</gene>
<dbReference type="EMBL" id="FJ851547">
    <property type="protein sequence ID" value="ACP17972.1"/>
    <property type="molecule type" value="Genomic_DNA"/>
</dbReference>
<dbReference type="PROSITE" id="PS01124">
    <property type="entry name" value="HTH_ARAC_FAMILY_2"/>
    <property type="match status" value="1"/>
</dbReference>
<evidence type="ECO:0000256" key="5">
    <source>
        <dbReference type="ARBA" id="ARBA00037345"/>
    </source>
</evidence>
<dbReference type="AlphaFoldDB" id="C3VA25"/>